<feature type="transmembrane region" description="Helical" evidence="7">
    <location>
        <begin position="135"/>
        <end position="155"/>
    </location>
</feature>
<keyword evidence="4 7" id="KW-0812">Transmembrane</keyword>
<evidence type="ECO:0000313" key="9">
    <source>
        <dbReference type="EMBL" id="KAA1380479.1"/>
    </source>
</evidence>
<keyword evidence="3 9" id="KW-0808">Transferase</keyword>
<keyword evidence="6 7" id="KW-0472">Membrane</keyword>
<protein>
    <submittedName>
        <fullName evidence="9">Sugar transferase</fullName>
    </submittedName>
</protein>
<evidence type="ECO:0000256" key="5">
    <source>
        <dbReference type="ARBA" id="ARBA00022989"/>
    </source>
</evidence>
<dbReference type="PANTHER" id="PTHR30576">
    <property type="entry name" value="COLANIC BIOSYNTHESIS UDP-GLUCOSE LIPID CARRIER TRANSFERASE"/>
    <property type="match status" value="1"/>
</dbReference>
<evidence type="ECO:0000256" key="3">
    <source>
        <dbReference type="ARBA" id="ARBA00022679"/>
    </source>
</evidence>
<comment type="similarity">
    <text evidence="2">Belongs to the bacterial sugar transferase family.</text>
</comment>
<dbReference type="PANTHER" id="PTHR30576:SF10">
    <property type="entry name" value="SLL5057 PROTEIN"/>
    <property type="match status" value="1"/>
</dbReference>
<gene>
    <name evidence="9" type="ORF">ESP62_004685</name>
</gene>
<dbReference type="InterPro" id="IPR003362">
    <property type="entry name" value="Bact_transf"/>
</dbReference>
<name>A0A641ARB6_9ACTN</name>
<feature type="transmembrane region" description="Helical" evidence="7">
    <location>
        <begin position="161"/>
        <end position="180"/>
    </location>
</feature>
<evidence type="ECO:0000256" key="4">
    <source>
        <dbReference type="ARBA" id="ARBA00022692"/>
    </source>
</evidence>
<dbReference type="GO" id="GO:0016780">
    <property type="term" value="F:phosphotransferase activity, for other substituted phosphate groups"/>
    <property type="evidence" value="ECO:0007669"/>
    <property type="project" value="TreeGrafter"/>
</dbReference>
<dbReference type="Pfam" id="PF02397">
    <property type="entry name" value="Bac_transf"/>
    <property type="match status" value="1"/>
</dbReference>
<proteinExistence type="inferred from homology"/>
<dbReference type="InterPro" id="IPR017475">
    <property type="entry name" value="EPS_sugar_tfrase"/>
</dbReference>
<evidence type="ECO:0000256" key="1">
    <source>
        <dbReference type="ARBA" id="ARBA00004141"/>
    </source>
</evidence>
<evidence type="ECO:0000256" key="2">
    <source>
        <dbReference type="ARBA" id="ARBA00006464"/>
    </source>
</evidence>
<dbReference type="RefSeq" id="WP_129180981.1">
    <property type="nucleotide sequence ID" value="NZ_JAGIOG010000001.1"/>
</dbReference>
<dbReference type="OrthoDB" id="9808602at2"/>
<comment type="subcellular location">
    <subcellularLocation>
        <location evidence="1">Membrane</location>
        <topology evidence="1">Multi-pass membrane protein</topology>
    </subcellularLocation>
</comment>
<dbReference type="NCBIfam" id="TIGR03025">
    <property type="entry name" value="EPS_sugtrans"/>
    <property type="match status" value="1"/>
</dbReference>
<feature type="transmembrane region" description="Helical" evidence="7">
    <location>
        <begin position="95"/>
        <end position="114"/>
    </location>
</feature>
<dbReference type="EMBL" id="SDPP02000001">
    <property type="protein sequence ID" value="KAA1380479.1"/>
    <property type="molecule type" value="Genomic_DNA"/>
</dbReference>
<accession>A0A641ARB6</accession>
<sequence>MNQDARERMAELSRGLKTLRSLTPNETYLTVAAIPDGPEVPVSASELNPRRGAWQTGYAHRLRLTDAAVLIVATATAGVLRFGDDASNTVNIGHYTTSYLVLGVVIAALWWVALSVSGTRDHRIVGHGADEYARVAKTTVMAFGAIAIFSLLFKWDASRGYLAIAFPMGLIGLIVSRKMWRNWLGRERTRGRAHSRVLVVGGVRSAKRIAEGFIAGGAGGYRVTGVWVPDRKGTRNEWLDIPTAFIPVMGTQRSLVGALSISEADTVIVTDTEHLGHDGLKDLAWQLEGASIDLMVSPNVFDVAGPRIHVRGVSNMPFIHLERPTYAGAAKFAKSAFDKAFALLFLMSMLPLLLAIAIAVKLDSRGPILYRSERIGVGGKPFFMLKFRSMTDGADRHVDHLSSSNEGAGPLFKMREDPRVTRVGRFLRRYSLDEFPQFINVLRGDMSVVGPRPPLRREVEQYTRPAQRRLLVKQGITGLWQVSGRSDLTWEETVRLDLDYVENWSMMRDLQIIWRTVQAVAKTEGAY</sequence>
<feature type="transmembrane region" description="Helical" evidence="7">
    <location>
        <begin position="64"/>
        <end position="83"/>
    </location>
</feature>
<feature type="domain" description="Bacterial sugar transferase" evidence="8">
    <location>
        <begin position="334"/>
        <end position="521"/>
    </location>
</feature>
<evidence type="ECO:0000256" key="6">
    <source>
        <dbReference type="ARBA" id="ARBA00023136"/>
    </source>
</evidence>
<reference evidence="9" key="1">
    <citation type="submission" date="2019-09" db="EMBL/GenBank/DDBJ databases">
        <authorList>
            <person name="Li J."/>
        </authorList>
    </citation>
    <scope>NUCLEOTIDE SEQUENCE [LARGE SCALE GENOMIC DNA]</scope>
    <source>
        <strain evidence="9">NRBC 14897</strain>
    </source>
</reference>
<keyword evidence="10" id="KW-1185">Reference proteome</keyword>
<dbReference type="Proteomes" id="UP001515100">
    <property type="component" value="Unassembled WGS sequence"/>
</dbReference>
<organism evidence="9 10">
    <name type="scientific">Aeromicrobium fastidiosum</name>
    <dbReference type="NCBI Taxonomy" id="52699"/>
    <lineage>
        <taxon>Bacteria</taxon>
        <taxon>Bacillati</taxon>
        <taxon>Actinomycetota</taxon>
        <taxon>Actinomycetes</taxon>
        <taxon>Propionibacteriales</taxon>
        <taxon>Nocardioidaceae</taxon>
        <taxon>Aeromicrobium</taxon>
    </lineage>
</organism>
<feature type="transmembrane region" description="Helical" evidence="7">
    <location>
        <begin position="340"/>
        <end position="360"/>
    </location>
</feature>
<evidence type="ECO:0000313" key="10">
    <source>
        <dbReference type="Proteomes" id="UP001515100"/>
    </source>
</evidence>
<keyword evidence="5 7" id="KW-1133">Transmembrane helix</keyword>
<dbReference type="Pfam" id="PF13727">
    <property type="entry name" value="CoA_binding_3"/>
    <property type="match status" value="1"/>
</dbReference>
<dbReference type="AlphaFoldDB" id="A0A641ARB6"/>
<comment type="caution">
    <text evidence="9">The sequence shown here is derived from an EMBL/GenBank/DDBJ whole genome shotgun (WGS) entry which is preliminary data.</text>
</comment>
<dbReference type="GO" id="GO:0016020">
    <property type="term" value="C:membrane"/>
    <property type="evidence" value="ECO:0007669"/>
    <property type="project" value="UniProtKB-SubCell"/>
</dbReference>
<evidence type="ECO:0000259" key="8">
    <source>
        <dbReference type="Pfam" id="PF02397"/>
    </source>
</evidence>
<evidence type="ECO:0000256" key="7">
    <source>
        <dbReference type="SAM" id="Phobius"/>
    </source>
</evidence>